<dbReference type="EMBL" id="HG002086">
    <property type="protein sequence ID" value="CDF39854.1"/>
    <property type="molecule type" value="Genomic_DNA"/>
</dbReference>
<dbReference type="GeneID" id="17317860"/>
<dbReference type="Gramene" id="CDF39854">
    <property type="protein sequence ID" value="CDF39854"/>
    <property type="gene ID" value="CHC_T00006836001"/>
</dbReference>
<dbReference type="AlphaFoldDB" id="R7QP34"/>
<dbReference type="KEGG" id="ccp:CHC_T00006836001"/>
<evidence type="ECO:0000256" key="1">
    <source>
        <dbReference type="SAM" id="MobiDB-lite"/>
    </source>
</evidence>
<keyword evidence="3" id="KW-1185">Reference proteome</keyword>
<dbReference type="OrthoDB" id="197846at2759"/>
<reference evidence="3" key="1">
    <citation type="journal article" date="2013" name="Proc. Natl. Acad. Sci. U.S.A.">
        <title>Genome structure and metabolic features in the red seaweed Chondrus crispus shed light on evolution of the Archaeplastida.</title>
        <authorList>
            <person name="Collen J."/>
            <person name="Porcel B."/>
            <person name="Carre W."/>
            <person name="Ball S.G."/>
            <person name="Chaparro C."/>
            <person name="Tonon T."/>
            <person name="Barbeyron T."/>
            <person name="Michel G."/>
            <person name="Noel B."/>
            <person name="Valentin K."/>
            <person name="Elias M."/>
            <person name="Artiguenave F."/>
            <person name="Arun A."/>
            <person name="Aury J.M."/>
            <person name="Barbosa-Neto J.F."/>
            <person name="Bothwell J.H."/>
            <person name="Bouget F.Y."/>
            <person name="Brillet L."/>
            <person name="Cabello-Hurtado F."/>
            <person name="Capella-Gutierrez S."/>
            <person name="Charrier B."/>
            <person name="Cladiere L."/>
            <person name="Cock J.M."/>
            <person name="Coelho S.M."/>
            <person name="Colleoni C."/>
            <person name="Czjzek M."/>
            <person name="Da Silva C."/>
            <person name="Delage L."/>
            <person name="Denoeud F."/>
            <person name="Deschamps P."/>
            <person name="Dittami S.M."/>
            <person name="Gabaldon T."/>
            <person name="Gachon C.M."/>
            <person name="Groisillier A."/>
            <person name="Herve C."/>
            <person name="Jabbari K."/>
            <person name="Katinka M."/>
            <person name="Kloareg B."/>
            <person name="Kowalczyk N."/>
            <person name="Labadie K."/>
            <person name="Leblanc C."/>
            <person name="Lopez P.J."/>
            <person name="McLachlan D.H."/>
            <person name="Meslet-Cladiere L."/>
            <person name="Moustafa A."/>
            <person name="Nehr Z."/>
            <person name="Nyvall Collen P."/>
            <person name="Panaud O."/>
            <person name="Partensky F."/>
            <person name="Poulain J."/>
            <person name="Rensing S.A."/>
            <person name="Rousvoal S."/>
            <person name="Samson G."/>
            <person name="Symeonidi A."/>
            <person name="Weissenbach J."/>
            <person name="Zambounis A."/>
            <person name="Wincker P."/>
            <person name="Boyen C."/>
        </authorList>
    </citation>
    <scope>NUCLEOTIDE SEQUENCE [LARGE SCALE GENOMIC DNA]</scope>
    <source>
        <strain evidence="3">cv. Stackhouse</strain>
    </source>
</reference>
<evidence type="ECO:0000313" key="2">
    <source>
        <dbReference type="EMBL" id="CDF39854.1"/>
    </source>
</evidence>
<accession>R7QP34</accession>
<name>R7QP34_CHOCR</name>
<feature type="region of interest" description="Disordered" evidence="1">
    <location>
        <begin position="112"/>
        <end position="150"/>
    </location>
</feature>
<feature type="compositionally biased region" description="Basic residues" evidence="1">
    <location>
        <begin position="112"/>
        <end position="126"/>
    </location>
</feature>
<sequence length="299" mass="34563">MALFLRELHAQASRAEEFPVESMAAAVVKLERSYAYLVDNVWDVYNSLEKDVLFPWVAKGVPENYAVARALLLFGKERDRIEDTVDMLHNRFSRAVCSTGYAYSSMGPCRRKRQCASKKRRGKRRRERQDKKMRQAALNGESGESEQVRRKKANMQIREGYSPTEEEGKTAVGNKLRAMNPDEVLVLAKEMGEIIEDTERLHKTERGLLYPLIAGTFPEHEQARLTNVLVYSMRAALAKFTITIYHQAVEKHSARSQWSNYKKEVPLPIRVYTPVWRKRLFDDSPLGWLRTSKPKNLLK</sequence>
<evidence type="ECO:0000313" key="3">
    <source>
        <dbReference type="Proteomes" id="UP000012073"/>
    </source>
</evidence>
<protein>
    <submittedName>
        <fullName evidence="2">Uncharacterized protein</fullName>
    </submittedName>
</protein>
<organism evidence="2 3">
    <name type="scientific">Chondrus crispus</name>
    <name type="common">Carrageen Irish moss</name>
    <name type="synonym">Polymorpha crispa</name>
    <dbReference type="NCBI Taxonomy" id="2769"/>
    <lineage>
        <taxon>Eukaryota</taxon>
        <taxon>Rhodophyta</taxon>
        <taxon>Florideophyceae</taxon>
        <taxon>Rhodymeniophycidae</taxon>
        <taxon>Gigartinales</taxon>
        <taxon>Gigartinaceae</taxon>
        <taxon>Chondrus</taxon>
    </lineage>
</organism>
<dbReference type="Proteomes" id="UP000012073">
    <property type="component" value="Unassembled WGS sequence"/>
</dbReference>
<dbReference type="RefSeq" id="XP_005710148.1">
    <property type="nucleotide sequence ID" value="XM_005710091.1"/>
</dbReference>
<gene>
    <name evidence="2" type="ORF">CHC_T00006836001</name>
</gene>
<proteinExistence type="predicted"/>